<reference evidence="3" key="1">
    <citation type="journal article" date="2019" name="Int. J. Syst. Evol. Microbiol.">
        <title>The Global Catalogue of Microorganisms (GCM) 10K type strain sequencing project: providing services to taxonomists for standard genome sequencing and annotation.</title>
        <authorList>
            <consortium name="The Broad Institute Genomics Platform"/>
            <consortium name="The Broad Institute Genome Sequencing Center for Infectious Disease"/>
            <person name="Wu L."/>
            <person name="Ma J."/>
        </authorList>
    </citation>
    <scope>NUCLEOTIDE SEQUENCE [LARGE SCALE GENOMIC DNA]</scope>
    <source>
        <strain evidence="3">CGMCC 1.15288</strain>
    </source>
</reference>
<keyword evidence="1" id="KW-0472">Membrane</keyword>
<proteinExistence type="predicted"/>
<dbReference type="EMBL" id="BMIA01000009">
    <property type="protein sequence ID" value="GGH55739.1"/>
    <property type="molecule type" value="Genomic_DNA"/>
</dbReference>
<name>A0ABQ1ZDI2_9BACT</name>
<protein>
    <submittedName>
        <fullName evidence="2">Uncharacterized protein</fullName>
    </submittedName>
</protein>
<dbReference type="Proteomes" id="UP000600214">
    <property type="component" value="Unassembled WGS sequence"/>
</dbReference>
<gene>
    <name evidence="2" type="ORF">GCM10007423_63600</name>
</gene>
<evidence type="ECO:0000313" key="3">
    <source>
        <dbReference type="Proteomes" id="UP000600214"/>
    </source>
</evidence>
<evidence type="ECO:0000256" key="1">
    <source>
        <dbReference type="SAM" id="Phobius"/>
    </source>
</evidence>
<evidence type="ECO:0000313" key="2">
    <source>
        <dbReference type="EMBL" id="GGH55739.1"/>
    </source>
</evidence>
<comment type="caution">
    <text evidence="2">The sequence shown here is derived from an EMBL/GenBank/DDBJ whole genome shotgun (WGS) entry which is preliminary data.</text>
</comment>
<keyword evidence="3" id="KW-1185">Reference proteome</keyword>
<keyword evidence="1" id="KW-1133">Transmembrane helix</keyword>
<accession>A0ABQ1ZDI2</accession>
<keyword evidence="1" id="KW-0812">Transmembrane</keyword>
<sequence length="57" mass="6925">MRIKKLWPRLINNHLLIEHRIAKRLDKASNKPYVVLGIIVALIIYNIIIHYIYERFK</sequence>
<feature type="transmembrane region" description="Helical" evidence="1">
    <location>
        <begin position="33"/>
        <end position="53"/>
    </location>
</feature>
<organism evidence="2 3">
    <name type="scientific">Dyadobacter endophyticus</name>
    <dbReference type="NCBI Taxonomy" id="1749036"/>
    <lineage>
        <taxon>Bacteria</taxon>
        <taxon>Pseudomonadati</taxon>
        <taxon>Bacteroidota</taxon>
        <taxon>Cytophagia</taxon>
        <taxon>Cytophagales</taxon>
        <taxon>Spirosomataceae</taxon>
        <taxon>Dyadobacter</taxon>
    </lineage>
</organism>